<gene>
    <name evidence="3" type="ORF">G6047_05135</name>
</gene>
<organism evidence="3 4">
    <name type="scientific">Flavobacterium silvaticum</name>
    <dbReference type="NCBI Taxonomy" id="1852020"/>
    <lineage>
        <taxon>Bacteria</taxon>
        <taxon>Pseudomonadati</taxon>
        <taxon>Bacteroidota</taxon>
        <taxon>Flavobacteriia</taxon>
        <taxon>Flavobacteriales</taxon>
        <taxon>Flavobacteriaceae</taxon>
        <taxon>Flavobacterium</taxon>
    </lineage>
</organism>
<evidence type="ECO:0000313" key="4">
    <source>
        <dbReference type="Proteomes" id="UP000712080"/>
    </source>
</evidence>
<dbReference type="SUPFAM" id="SSF81296">
    <property type="entry name" value="E set domains"/>
    <property type="match status" value="1"/>
</dbReference>
<protein>
    <recommendedName>
        <fullName evidence="2">IPT/TIG domain-containing protein</fullName>
    </recommendedName>
</protein>
<dbReference type="EMBL" id="JAAMPU010000100">
    <property type="protein sequence ID" value="NMH27409.1"/>
    <property type="molecule type" value="Genomic_DNA"/>
</dbReference>
<evidence type="ECO:0000256" key="1">
    <source>
        <dbReference type="SAM" id="SignalP"/>
    </source>
</evidence>
<comment type="caution">
    <text evidence="3">The sequence shown here is derived from an EMBL/GenBank/DDBJ whole genome shotgun (WGS) entry which is preliminary data.</text>
</comment>
<accession>A0A972FQ94</accession>
<dbReference type="PROSITE" id="PS51257">
    <property type="entry name" value="PROKAR_LIPOPROTEIN"/>
    <property type="match status" value="1"/>
</dbReference>
<dbReference type="Proteomes" id="UP000712080">
    <property type="component" value="Unassembled WGS sequence"/>
</dbReference>
<evidence type="ECO:0000313" key="3">
    <source>
        <dbReference type="EMBL" id="NMH27409.1"/>
    </source>
</evidence>
<dbReference type="Gene3D" id="2.60.120.430">
    <property type="entry name" value="Galactose-binding lectin"/>
    <property type="match status" value="1"/>
</dbReference>
<proteinExistence type="predicted"/>
<dbReference type="RefSeq" id="WP_169526408.1">
    <property type="nucleotide sequence ID" value="NZ_JAAMPU010000100.1"/>
</dbReference>
<dbReference type="Pfam" id="PF01833">
    <property type="entry name" value="TIG"/>
    <property type="match status" value="1"/>
</dbReference>
<dbReference type="Gene3D" id="2.60.40.10">
    <property type="entry name" value="Immunoglobulins"/>
    <property type="match status" value="2"/>
</dbReference>
<keyword evidence="4" id="KW-1185">Reference proteome</keyword>
<sequence length="345" mass="37673">MKIIKNVRLGVAAAIVMLLGITAVSCTDSDEKVIGEVASPEIENVLVADTLDIVPVTIGYANNMYIIRGKAFATTQKVYFNDVESYFNPALGTDTSIFVTIDVNTPYENAPNKLRVVTKYGVAEYDFVVAPPAPSVHSFNPINTADGGEITIYGSFFLDPVVTVGGTPAEIVSSSLTEIHAILPVGSQLKKVEVTTISGSSEYGTAVGTAIYDDVFYSPWDIESWNNHEYVNNHALAAQGNVYIKKSIDGWGNIQGNWGWNDQLSGYTGIHFFVRSDDEGKLVWIFNGNGWGDSTHVINTTPQWQEVRLSWADLGNPAAIQNLSFQEFTGSTHVYYLDNIGYTVD</sequence>
<dbReference type="AlphaFoldDB" id="A0A972FQ94"/>
<dbReference type="CDD" id="cd00603">
    <property type="entry name" value="IPT_PCSR"/>
    <property type="match status" value="1"/>
</dbReference>
<reference evidence="3" key="1">
    <citation type="submission" date="2020-02" db="EMBL/GenBank/DDBJ databases">
        <title>Flavobacterium sp. genome.</title>
        <authorList>
            <person name="Jung H.S."/>
            <person name="Baek J.H."/>
            <person name="Jeon C.O."/>
        </authorList>
    </citation>
    <scope>NUCLEOTIDE SEQUENCE</scope>
    <source>
        <strain evidence="3">SE-s28</strain>
    </source>
</reference>
<dbReference type="InterPro" id="IPR002909">
    <property type="entry name" value="IPT_dom"/>
</dbReference>
<dbReference type="InterPro" id="IPR013783">
    <property type="entry name" value="Ig-like_fold"/>
</dbReference>
<keyword evidence="1" id="KW-0732">Signal</keyword>
<feature type="chain" id="PRO_5037777015" description="IPT/TIG domain-containing protein" evidence="1">
    <location>
        <begin position="27"/>
        <end position="345"/>
    </location>
</feature>
<name>A0A972FQ94_9FLAO</name>
<evidence type="ECO:0000259" key="2">
    <source>
        <dbReference type="Pfam" id="PF01833"/>
    </source>
</evidence>
<feature type="domain" description="IPT/TIG" evidence="2">
    <location>
        <begin position="134"/>
        <end position="201"/>
    </location>
</feature>
<feature type="signal peptide" evidence="1">
    <location>
        <begin position="1"/>
        <end position="26"/>
    </location>
</feature>
<dbReference type="InterPro" id="IPR014756">
    <property type="entry name" value="Ig_E-set"/>
</dbReference>